<sequence length="190" mass="21636">MELPQIRMESQMARIQIQQIAGKQEIQQPQAQISIQQPKAEVSMRTTPSKLSIDQTQAWEDMGLMHISKRIEKFANDGRQGLLEGIARRVQQGAELMKIENDGNPIVNQAVTNAHDQMKQLGIKFIPSHFAVKIHYQPSELKIDTEVNQPIINNKPQMPIINYQPGEVSTSMKQYQDLQIDFINLFSESA</sequence>
<evidence type="ECO:0000313" key="1">
    <source>
        <dbReference type="EMBL" id="SEP90834.1"/>
    </source>
</evidence>
<evidence type="ECO:0000313" key="2">
    <source>
        <dbReference type="Proteomes" id="UP000198733"/>
    </source>
</evidence>
<dbReference type="Pfam" id="PF20074">
    <property type="entry name" value="DUF6470"/>
    <property type="match status" value="1"/>
</dbReference>
<dbReference type="Proteomes" id="UP000198733">
    <property type="component" value="Unassembled WGS sequence"/>
</dbReference>
<evidence type="ECO:0008006" key="3">
    <source>
        <dbReference type="Google" id="ProtNLM"/>
    </source>
</evidence>
<organism evidence="1 2">
    <name type="scientific">Virgibacillus subterraneus</name>
    <dbReference type="NCBI Taxonomy" id="621109"/>
    <lineage>
        <taxon>Bacteria</taxon>
        <taxon>Bacillati</taxon>
        <taxon>Bacillota</taxon>
        <taxon>Bacilli</taxon>
        <taxon>Bacillales</taxon>
        <taxon>Bacillaceae</taxon>
        <taxon>Virgibacillus</taxon>
    </lineage>
</organism>
<gene>
    <name evidence="1" type="ORF">SAMN05216232_1274</name>
</gene>
<reference evidence="1 2" key="1">
    <citation type="submission" date="2016-10" db="EMBL/GenBank/DDBJ databases">
        <authorList>
            <person name="Varghese N."/>
            <person name="Submissions S."/>
        </authorList>
    </citation>
    <scope>NUCLEOTIDE SEQUENCE [LARGE SCALE GENOMIC DNA]</scope>
    <source>
        <strain evidence="1 2">CGMCC 1.7734</strain>
    </source>
</reference>
<dbReference type="RefSeq" id="WP_092503068.1">
    <property type="nucleotide sequence ID" value="NZ_FOEH01000001.1"/>
</dbReference>
<accession>A0A1H9BPB6</accession>
<proteinExistence type="predicted"/>
<name>A0A1H9BPB6_9BACI</name>
<protein>
    <recommendedName>
        <fullName evidence="3">Flagellar hook-length control protein-like C-terminal domain-containing protein</fullName>
    </recommendedName>
</protein>
<dbReference type="InterPro" id="IPR045527">
    <property type="entry name" value="DUF6470"/>
</dbReference>
<dbReference type="EMBL" id="FOEH01000001">
    <property type="protein sequence ID" value="SEP90834.1"/>
    <property type="molecule type" value="Genomic_DNA"/>
</dbReference>
<comment type="caution">
    <text evidence="1">The sequence shown here is derived from an EMBL/GenBank/DDBJ whole genome shotgun (WGS) entry which is preliminary data.</text>
</comment>
<keyword evidence="2" id="KW-1185">Reference proteome</keyword>